<evidence type="ECO:0000313" key="2">
    <source>
        <dbReference type="EMBL" id="MFC4426497.1"/>
    </source>
</evidence>
<organism evidence="2 3">
    <name type="scientific">Deinococcus navajonensis</name>
    <dbReference type="NCBI Taxonomy" id="309884"/>
    <lineage>
        <taxon>Bacteria</taxon>
        <taxon>Thermotogati</taxon>
        <taxon>Deinococcota</taxon>
        <taxon>Deinococci</taxon>
        <taxon>Deinococcales</taxon>
        <taxon>Deinococcaceae</taxon>
        <taxon>Deinococcus</taxon>
    </lineage>
</organism>
<keyword evidence="1" id="KW-0472">Membrane</keyword>
<dbReference type="RefSeq" id="WP_380039023.1">
    <property type="nucleotide sequence ID" value="NZ_JBHSEH010000009.1"/>
</dbReference>
<feature type="transmembrane region" description="Helical" evidence="1">
    <location>
        <begin position="96"/>
        <end position="116"/>
    </location>
</feature>
<feature type="transmembrane region" description="Helical" evidence="1">
    <location>
        <begin position="12"/>
        <end position="33"/>
    </location>
</feature>
<gene>
    <name evidence="2" type="ORF">ACFOZ9_09750</name>
</gene>
<dbReference type="EMBL" id="JBHSEH010000009">
    <property type="protein sequence ID" value="MFC4426497.1"/>
    <property type="molecule type" value="Genomic_DNA"/>
</dbReference>
<evidence type="ECO:0000256" key="1">
    <source>
        <dbReference type="SAM" id="Phobius"/>
    </source>
</evidence>
<keyword evidence="1" id="KW-0812">Transmembrane</keyword>
<feature type="transmembrane region" description="Helical" evidence="1">
    <location>
        <begin position="40"/>
        <end position="60"/>
    </location>
</feature>
<keyword evidence="1" id="KW-1133">Transmembrane helix</keyword>
<comment type="caution">
    <text evidence="2">The sequence shown here is derived from an EMBL/GenBank/DDBJ whole genome shotgun (WGS) entry which is preliminary data.</text>
</comment>
<evidence type="ECO:0000313" key="3">
    <source>
        <dbReference type="Proteomes" id="UP001595998"/>
    </source>
</evidence>
<name>A0ABV8XPA1_9DEIO</name>
<keyword evidence="3" id="KW-1185">Reference proteome</keyword>
<evidence type="ECO:0008006" key="4">
    <source>
        <dbReference type="Google" id="ProtNLM"/>
    </source>
</evidence>
<accession>A0ABV8XPA1</accession>
<proteinExistence type="predicted"/>
<dbReference type="Proteomes" id="UP001595998">
    <property type="component" value="Unassembled WGS sequence"/>
</dbReference>
<reference evidence="3" key="1">
    <citation type="journal article" date="2019" name="Int. J. Syst. Evol. Microbiol.">
        <title>The Global Catalogue of Microorganisms (GCM) 10K type strain sequencing project: providing services to taxonomists for standard genome sequencing and annotation.</title>
        <authorList>
            <consortium name="The Broad Institute Genomics Platform"/>
            <consortium name="The Broad Institute Genome Sequencing Center for Infectious Disease"/>
            <person name="Wu L."/>
            <person name="Ma J."/>
        </authorList>
    </citation>
    <scope>NUCLEOTIDE SEQUENCE [LARGE SCALE GENOMIC DNA]</scope>
    <source>
        <strain evidence="3">CCUG 56029</strain>
    </source>
</reference>
<protein>
    <recommendedName>
        <fullName evidence="4">DUF4131 domain-containing protein</fullName>
    </recommendedName>
</protein>
<sequence>MSGPQFRPRPGPLWVMLVCLALPVASLLLLLLVMVLTDEVVLLPWQLLLTLVGIGLAANIHAYSGAPKQSTAVTAWELWREPERRSLPVLPPLPKWRVALIYTGVLGLTLAAGVAFSGQDQRRGLEAAASINESSWLRSAADLGFIHVSCRDFPDAGLTEASRCYIWPEGPLAAQKFKSLLTEWVKTESQDSRVETEDGSAVELPFQEKAGFAGGRAQVKLRVYSGHGLNDLLLLHRMTFLIRTGASSSPVPGALTEEAAWLRAQVFPAYFTFTPLK</sequence>